<dbReference type="AlphaFoldDB" id="A0A437AKS2"/>
<keyword evidence="1" id="KW-1133">Transmembrane helix</keyword>
<dbReference type="VEuPathDB" id="MicrosporidiaDB:TUBRATIS_17400"/>
<evidence type="ECO:0000313" key="2">
    <source>
        <dbReference type="EMBL" id="RVD91791.1"/>
    </source>
</evidence>
<feature type="transmembrane region" description="Helical" evidence="1">
    <location>
        <begin position="264"/>
        <end position="283"/>
    </location>
</feature>
<organism evidence="2 3">
    <name type="scientific">Tubulinosema ratisbonensis</name>
    <dbReference type="NCBI Taxonomy" id="291195"/>
    <lineage>
        <taxon>Eukaryota</taxon>
        <taxon>Fungi</taxon>
        <taxon>Fungi incertae sedis</taxon>
        <taxon>Microsporidia</taxon>
        <taxon>Tubulinosematoidea</taxon>
        <taxon>Tubulinosematidae</taxon>
        <taxon>Tubulinosema</taxon>
    </lineage>
</organism>
<name>A0A437AKS2_9MICR</name>
<accession>A0A437AKS2</accession>
<keyword evidence="1" id="KW-0472">Membrane</keyword>
<sequence>MSCLYILQNSLGISDLLSYDIKKELLTGKISNSDNKLSPSNPCYKSTIFLDLVFKDKVKKSFEALLSKLKTPKNLTEEIKIILFFKKITKIDPSIYFDPFFDISFPIERSSIKCFPSYTTKLIDNPTLYIKYSLNFYFKSLEYCSSRVLILDLENFISNNLFNYKILFRRYPRANFLDLTEIEKKFTLFGIKKYELIINELSFISLILPEIKEISQIVITLIAGSSVVVFVKSMLHITLKFIFDVKELYKLLNNSGSYNFKVELFRYRTFLFFGCAGLIHLFIEIKKQFILYLISYIDLLDEDLLNGPQLENTIKNIIIEGGSSFYKNSIENGSNIFKFLSMTKAMVRDFDKKRNMFDFEITANDTEFIKELVKEHKDFVANFLNEELKFKIEEIYEEVYKE</sequence>
<proteinExistence type="predicted"/>
<evidence type="ECO:0000256" key="1">
    <source>
        <dbReference type="SAM" id="Phobius"/>
    </source>
</evidence>
<gene>
    <name evidence="2" type="ORF">TUBRATIS_17400</name>
</gene>
<comment type="caution">
    <text evidence="2">The sequence shown here is derived from an EMBL/GenBank/DDBJ whole genome shotgun (WGS) entry which is preliminary data.</text>
</comment>
<evidence type="ECO:0000313" key="3">
    <source>
        <dbReference type="Proteomes" id="UP000282876"/>
    </source>
</evidence>
<feature type="transmembrane region" description="Helical" evidence="1">
    <location>
        <begin position="217"/>
        <end position="243"/>
    </location>
</feature>
<keyword evidence="3" id="KW-1185">Reference proteome</keyword>
<dbReference type="EMBL" id="RCSS01000404">
    <property type="protein sequence ID" value="RVD91791.1"/>
    <property type="molecule type" value="Genomic_DNA"/>
</dbReference>
<reference evidence="2 3" key="1">
    <citation type="submission" date="2018-10" db="EMBL/GenBank/DDBJ databases">
        <title>Draft genome sequence of the microsporidian Tubulinosema ratisbonensis.</title>
        <authorList>
            <person name="Polonais V."/>
            <person name="Peyretaillade E."/>
            <person name="Niehus S."/>
            <person name="Wawrzyniak I."/>
            <person name="Franchet A."/>
            <person name="Gaspin C."/>
            <person name="Reichstadt M."/>
            <person name="Belser C."/>
            <person name="Labadie K."/>
            <person name="Delbac F."/>
            <person name="Ferrandon D."/>
        </authorList>
    </citation>
    <scope>NUCLEOTIDE SEQUENCE [LARGE SCALE GENOMIC DNA]</scope>
    <source>
        <strain evidence="2 3">Franzen</strain>
    </source>
</reference>
<keyword evidence="1" id="KW-0812">Transmembrane</keyword>
<dbReference type="Proteomes" id="UP000282876">
    <property type="component" value="Unassembled WGS sequence"/>
</dbReference>
<protein>
    <submittedName>
        <fullName evidence="2">Uncharacterized protein</fullName>
    </submittedName>
</protein>